<comment type="cofactor">
    <cofactor evidence="1 8">
        <name>heme</name>
        <dbReference type="ChEBI" id="CHEBI:30413"/>
    </cofactor>
</comment>
<keyword evidence="4 8" id="KW-0479">Metal-binding</keyword>
<evidence type="ECO:0000256" key="7">
    <source>
        <dbReference type="ARBA" id="ARBA00023033"/>
    </source>
</evidence>
<feature type="binding site" description="axial binding residue" evidence="8">
    <location>
        <position position="120"/>
    </location>
    <ligand>
        <name>heme</name>
        <dbReference type="ChEBI" id="CHEBI:30413"/>
    </ligand>
    <ligandPart>
        <name>Fe</name>
        <dbReference type="ChEBI" id="CHEBI:18248"/>
    </ligandPart>
</feature>
<reference evidence="10 11" key="1">
    <citation type="submission" date="2018-11" db="EMBL/GenBank/DDBJ databases">
        <authorList>
            <consortium name="Pathogen Informatics"/>
        </authorList>
    </citation>
    <scope>NUCLEOTIDE SEQUENCE [LARGE SCALE GENOMIC DNA]</scope>
</reference>
<dbReference type="InterPro" id="IPR001128">
    <property type="entry name" value="Cyt_P450"/>
</dbReference>
<evidence type="ECO:0000256" key="1">
    <source>
        <dbReference type="ARBA" id="ARBA00001971"/>
    </source>
</evidence>
<dbReference type="GO" id="GO:0016705">
    <property type="term" value="F:oxidoreductase activity, acting on paired donors, with incorporation or reduction of molecular oxygen"/>
    <property type="evidence" value="ECO:0007669"/>
    <property type="project" value="InterPro"/>
</dbReference>
<evidence type="ECO:0000256" key="3">
    <source>
        <dbReference type="ARBA" id="ARBA00022617"/>
    </source>
</evidence>
<evidence type="ECO:0000256" key="4">
    <source>
        <dbReference type="ARBA" id="ARBA00022723"/>
    </source>
</evidence>
<dbReference type="GO" id="GO:0005506">
    <property type="term" value="F:iron ion binding"/>
    <property type="evidence" value="ECO:0007669"/>
    <property type="project" value="InterPro"/>
</dbReference>
<keyword evidence="7 9" id="KW-0503">Monooxygenase</keyword>
<dbReference type="PANTHER" id="PTHR24292">
    <property type="entry name" value="CYTOCHROME P450"/>
    <property type="match status" value="1"/>
</dbReference>
<dbReference type="InterPro" id="IPR036396">
    <property type="entry name" value="Cyt_P450_sf"/>
</dbReference>
<proteinExistence type="inferred from homology"/>
<dbReference type="InterPro" id="IPR017972">
    <property type="entry name" value="Cyt_P450_CS"/>
</dbReference>
<organism evidence="11 12">
    <name type="scientific">Heligmosomoides polygyrus</name>
    <name type="common">Parasitic roundworm</name>
    <dbReference type="NCBI Taxonomy" id="6339"/>
    <lineage>
        <taxon>Eukaryota</taxon>
        <taxon>Metazoa</taxon>
        <taxon>Ecdysozoa</taxon>
        <taxon>Nematoda</taxon>
        <taxon>Chromadorea</taxon>
        <taxon>Rhabditida</taxon>
        <taxon>Rhabditina</taxon>
        <taxon>Rhabditomorpha</taxon>
        <taxon>Strongyloidea</taxon>
        <taxon>Heligmosomidae</taxon>
        <taxon>Heligmosomoides</taxon>
    </lineage>
</organism>
<keyword evidence="11" id="KW-1185">Reference proteome</keyword>
<accession>A0A183GV46</accession>
<sequence>MEPSTPTLGSDPVVLLPDAVCFFTDEMACRILEGRTEKDDASILRKMKFRTNRLCTKDTTVNGIEIKKGCIFTLPIRAIHYCEEFYSSPKVFDPDRWTNNSRFNRDPLTYVPFGYGPRNCIGMRVAQMQMKLTLAHLLRRYDMRPGEALDLWNMYHRNDVFFNYALPDFLKSARDLFADYSLFVCMDNVEIADGNIEVPIKSVEEGIYERSARCSSHSNFLFSLLAVQVFVH</sequence>
<evidence type="ECO:0000313" key="11">
    <source>
        <dbReference type="Proteomes" id="UP000050761"/>
    </source>
</evidence>
<reference evidence="12" key="2">
    <citation type="submission" date="2019-09" db="UniProtKB">
        <authorList>
            <consortium name="WormBaseParasite"/>
        </authorList>
    </citation>
    <scope>IDENTIFICATION</scope>
</reference>
<dbReference type="AlphaFoldDB" id="A0A183GV46"/>
<dbReference type="EMBL" id="UZAH01040265">
    <property type="protein sequence ID" value="VDP58244.1"/>
    <property type="molecule type" value="Genomic_DNA"/>
</dbReference>
<evidence type="ECO:0000256" key="6">
    <source>
        <dbReference type="ARBA" id="ARBA00023004"/>
    </source>
</evidence>
<dbReference type="PROSITE" id="PS00086">
    <property type="entry name" value="CYTOCHROME_P450"/>
    <property type="match status" value="1"/>
</dbReference>
<gene>
    <name evidence="10" type="ORF">HPBE_LOCUS26565</name>
</gene>
<keyword evidence="6 8" id="KW-0408">Iron</keyword>
<dbReference type="InterPro" id="IPR050476">
    <property type="entry name" value="Insect_CytP450_Detox"/>
</dbReference>
<dbReference type="PANTHER" id="PTHR24292:SF54">
    <property type="entry name" value="CYP9F3-RELATED"/>
    <property type="match status" value="1"/>
</dbReference>
<evidence type="ECO:0000256" key="2">
    <source>
        <dbReference type="ARBA" id="ARBA00010617"/>
    </source>
</evidence>
<name>A0A183GV46_HELPZ</name>
<evidence type="ECO:0000256" key="9">
    <source>
        <dbReference type="RuleBase" id="RU000461"/>
    </source>
</evidence>
<dbReference type="Proteomes" id="UP000050761">
    <property type="component" value="Unassembled WGS sequence"/>
</dbReference>
<evidence type="ECO:0000313" key="12">
    <source>
        <dbReference type="WBParaSite" id="HPBE_0002656601-mRNA-1"/>
    </source>
</evidence>
<dbReference type="Gene3D" id="1.10.630.10">
    <property type="entry name" value="Cytochrome P450"/>
    <property type="match status" value="1"/>
</dbReference>
<dbReference type="GO" id="GO:0020037">
    <property type="term" value="F:heme binding"/>
    <property type="evidence" value="ECO:0007669"/>
    <property type="project" value="InterPro"/>
</dbReference>
<evidence type="ECO:0000256" key="5">
    <source>
        <dbReference type="ARBA" id="ARBA00023002"/>
    </source>
</evidence>
<comment type="similarity">
    <text evidence="2 9">Belongs to the cytochrome P450 family.</text>
</comment>
<dbReference type="Pfam" id="PF00067">
    <property type="entry name" value="p450"/>
    <property type="match status" value="1"/>
</dbReference>
<dbReference type="SUPFAM" id="SSF48264">
    <property type="entry name" value="Cytochrome P450"/>
    <property type="match status" value="1"/>
</dbReference>
<dbReference type="PRINTS" id="PR00463">
    <property type="entry name" value="EP450I"/>
</dbReference>
<dbReference type="OrthoDB" id="2789670at2759"/>
<protein>
    <submittedName>
        <fullName evidence="12">Cytochrome P450</fullName>
    </submittedName>
</protein>
<keyword evidence="5 9" id="KW-0560">Oxidoreductase</keyword>
<dbReference type="GO" id="GO:0004497">
    <property type="term" value="F:monooxygenase activity"/>
    <property type="evidence" value="ECO:0007669"/>
    <property type="project" value="UniProtKB-KW"/>
</dbReference>
<dbReference type="WBParaSite" id="HPBE_0002656601-mRNA-1">
    <property type="protein sequence ID" value="HPBE_0002656601-mRNA-1"/>
    <property type="gene ID" value="HPBE_0002656601"/>
</dbReference>
<evidence type="ECO:0000256" key="8">
    <source>
        <dbReference type="PIRSR" id="PIRSR602401-1"/>
    </source>
</evidence>
<dbReference type="InterPro" id="IPR002401">
    <property type="entry name" value="Cyt_P450_E_grp-I"/>
</dbReference>
<evidence type="ECO:0000313" key="10">
    <source>
        <dbReference type="EMBL" id="VDP58244.1"/>
    </source>
</evidence>
<accession>A0A3P8FJN7</accession>
<keyword evidence="3 8" id="KW-0349">Heme</keyword>